<evidence type="ECO:0000256" key="1">
    <source>
        <dbReference type="SAM" id="MobiDB-lite"/>
    </source>
</evidence>
<dbReference type="EMBL" id="CACRXK020020338">
    <property type="protein sequence ID" value="CAB4034694.1"/>
    <property type="molecule type" value="Genomic_DNA"/>
</dbReference>
<proteinExistence type="predicted"/>
<comment type="caution">
    <text evidence="2">The sequence shown here is derived from an EMBL/GenBank/DDBJ whole genome shotgun (WGS) entry which is preliminary data.</text>
</comment>
<dbReference type="InterPro" id="IPR005312">
    <property type="entry name" value="DUF1759"/>
</dbReference>
<dbReference type="AlphaFoldDB" id="A0A6S7JX39"/>
<organism evidence="2 3">
    <name type="scientific">Paramuricea clavata</name>
    <name type="common">Red gorgonian</name>
    <name type="synonym">Violescent sea-whip</name>
    <dbReference type="NCBI Taxonomy" id="317549"/>
    <lineage>
        <taxon>Eukaryota</taxon>
        <taxon>Metazoa</taxon>
        <taxon>Cnidaria</taxon>
        <taxon>Anthozoa</taxon>
        <taxon>Octocorallia</taxon>
        <taxon>Malacalcyonacea</taxon>
        <taxon>Plexauridae</taxon>
        <taxon>Paramuricea</taxon>
    </lineage>
</organism>
<feature type="region of interest" description="Disordered" evidence="1">
    <location>
        <begin position="289"/>
        <end position="320"/>
    </location>
</feature>
<evidence type="ECO:0000313" key="2">
    <source>
        <dbReference type="EMBL" id="CAB4034694.1"/>
    </source>
</evidence>
<dbReference type="Proteomes" id="UP001152795">
    <property type="component" value="Unassembled WGS sequence"/>
</dbReference>
<dbReference type="OrthoDB" id="6783651at2759"/>
<accession>A0A6S7JX39</accession>
<gene>
    <name evidence="2" type="ORF">PACLA_8A066402</name>
</gene>
<dbReference type="PANTHER" id="PTHR47331:SF1">
    <property type="entry name" value="GAG-LIKE PROTEIN"/>
    <property type="match status" value="1"/>
</dbReference>
<dbReference type="PANTHER" id="PTHR47331">
    <property type="entry name" value="PHD-TYPE DOMAIN-CONTAINING PROTEIN"/>
    <property type="match status" value="1"/>
</dbReference>
<feature type="compositionally biased region" description="Polar residues" evidence="1">
    <location>
        <begin position="303"/>
        <end position="315"/>
    </location>
</feature>
<keyword evidence="3" id="KW-1185">Reference proteome</keyword>
<dbReference type="Pfam" id="PF03564">
    <property type="entry name" value="DUF1759"/>
    <property type="match status" value="1"/>
</dbReference>
<protein>
    <submittedName>
        <fullName evidence="2">Uncharacterized protein</fullName>
    </submittedName>
</protein>
<feature type="compositionally biased region" description="Basic and acidic residues" evidence="1">
    <location>
        <begin position="289"/>
        <end position="301"/>
    </location>
</feature>
<name>A0A6S7JX39_PARCT</name>
<sequence length="502" mass="57532">MNEITELIKDISNVQQVQSAYCEFEEASRKFFLAHKNYHSKLTDEDDLAESIAYYEAEQQKEELELETKIAQAAAEERTYSEIGATENANNENEEHSRHNLDVPKQLSSNQQVLSTPIKLNPHAAQQQQHTLALTLPTPTVPTFSGNPIDFHTFIQAFEQLIEQKTGNDSARLFYLIQYTSGDVQELMRSSLSINPREGYQEARRLLKLRYGRSYQIATAYVERINSYPQIKSEDGASLQRFSTKWRDVADDITDVRQREITVEDIEVFVEKRARASNHPIFGKISKETRSEKPAGKKERFPNGSSFFTNGNDGQSPRPKLKCPSCKGEHWLSRCEDFKIKPVKERFKLVRSLRLCDNCLTSGHVARSFEKASFCKIEGCKYKHSTFLHRKTRNVTTDDKSKSNQQENDKTATEQKPKNEEKNVQNGYVNVDEERRATRSVTSMLVLPVRVKAKDSNRTVETYAFLDGGSNTSFVTESLLKMFGAKGYQTTLSLRTMEKRKK</sequence>
<feature type="compositionally biased region" description="Basic and acidic residues" evidence="1">
    <location>
        <begin position="396"/>
        <end position="423"/>
    </location>
</feature>
<feature type="region of interest" description="Disordered" evidence="1">
    <location>
        <begin position="393"/>
        <end position="425"/>
    </location>
</feature>
<evidence type="ECO:0000313" key="3">
    <source>
        <dbReference type="Proteomes" id="UP001152795"/>
    </source>
</evidence>
<reference evidence="2" key="1">
    <citation type="submission" date="2020-04" db="EMBL/GenBank/DDBJ databases">
        <authorList>
            <person name="Alioto T."/>
            <person name="Alioto T."/>
            <person name="Gomez Garrido J."/>
        </authorList>
    </citation>
    <scope>NUCLEOTIDE SEQUENCE</scope>
    <source>
        <strain evidence="2">A484AB</strain>
    </source>
</reference>